<gene>
    <name evidence="1" type="ORF">SE18_20345</name>
</gene>
<evidence type="ECO:0000313" key="2">
    <source>
        <dbReference type="Proteomes" id="UP000050277"/>
    </source>
</evidence>
<dbReference type="STRING" id="70996.SE18_20345"/>
<comment type="caution">
    <text evidence="1">The sequence shown here is derived from an EMBL/GenBank/DDBJ whole genome shotgun (WGS) entry which is preliminary data.</text>
</comment>
<dbReference type="Proteomes" id="UP000050277">
    <property type="component" value="Unassembled WGS sequence"/>
</dbReference>
<evidence type="ECO:0000313" key="1">
    <source>
        <dbReference type="EMBL" id="KPL81950.1"/>
    </source>
</evidence>
<proteinExistence type="predicted"/>
<dbReference type="EMBL" id="LGKP01000032">
    <property type="protein sequence ID" value="KPL81950.1"/>
    <property type="molecule type" value="Genomic_DNA"/>
</dbReference>
<dbReference type="AlphaFoldDB" id="A0A0P6YHY4"/>
<name>A0A0P6YHY4_9CHLR</name>
<accession>A0A0P6YHY4</accession>
<dbReference type="Gene3D" id="2.120.10.30">
    <property type="entry name" value="TolB, C-terminal domain"/>
    <property type="match status" value="1"/>
</dbReference>
<sequence>MQSGKYNNLVWLDQGLLAQKQTLIPPLLQELWWINEQGEATSQLVLPLDPASTYTEYVFPQRLPNKLLGVRQQISTIQDGQFVSDGYQYVQFDPTTDQLTTLLPAALPREVMKNSGVVWSPTMDRALITDGEYLESHFYWWTAAAGLQPFDLGVVVAQYFAWSPDGATIAFFGKPSVGSGTVPGALTKPANLYLMDADGGNRRMILADAYGVAGLQWSPNGRWLVIVARFNGSRDIVWLVDSQSGDRMQLTPEGRY</sequence>
<dbReference type="SUPFAM" id="SSF82171">
    <property type="entry name" value="DPP6 N-terminal domain-like"/>
    <property type="match status" value="1"/>
</dbReference>
<protein>
    <recommendedName>
        <fullName evidence="3">Dipeptidylpeptidase IV N-terminal domain-containing protein</fullName>
    </recommendedName>
</protein>
<evidence type="ECO:0008006" key="3">
    <source>
        <dbReference type="Google" id="ProtNLM"/>
    </source>
</evidence>
<reference evidence="1 2" key="1">
    <citation type="submission" date="2015-07" db="EMBL/GenBank/DDBJ databases">
        <title>Whole genome sequence of Herpetosiphon geysericola DSM 7119.</title>
        <authorList>
            <person name="Hemp J."/>
            <person name="Ward L.M."/>
            <person name="Pace L.A."/>
            <person name="Fischer W.W."/>
        </authorList>
    </citation>
    <scope>NUCLEOTIDE SEQUENCE [LARGE SCALE GENOMIC DNA]</scope>
    <source>
        <strain evidence="1 2">DSM 7119</strain>
    </source>
</reference>
<organism evidence="1 2">
    <name type="scientific">Herpetosiphon geysericola</name>
    <dbReference type="NCBI Taxonomy" id="70996"/>
    <lineage>
        <taxon>Bacteria</taxon>
        <taxon>Bacillati</taxon>
        <taxon>Chloroflexota</taxon>
        <taxon>Chloroflexia</taxon>
        <taxon>Herpetosiphonales</taxon>
        <taxon>Herpetosiphonaceae</taxon>
        <taxon>Herpetosiphon</taxon>
    </lineage>
</organism>
<keyword evidence="2" id="KW-1185">Reference proteome</keyword>
<dbReference type="InterPro" id="IPR011042">
    <property type="entry name" value="6-blade_b-propeller_TolB-like"/>
</dbReference>